<dbReference type="RefSeq" id="WP_000720512.1">
    <property type="nucleotide sequence ID" value="NZ_ACYU01000039.1"/>
</dbReference>
<evidence type="ECO:0000256" key="1">
    <source>
        <dbReference type="SAM" id="SignalP"/>
    </source>
</evidence>
<protein>
    <recommendedName>
        <fullName evidence="4">Acyl-CoA synthetase</fullName>
    </recommendedName>
</protein>
<evidence type="ECO:0000313" key="3">
    <source>
        <dbReference type="Proteomes" id="UP000004827"/>
    </source>
</evidence>
<feature type="chain" id="PRO_5003039310" description="Acyl-CoA synthetase" evidence="1">
    <location>
        <begin position="20"/>
        <end position="115"/>
    </location>
</feature>
<proteinExistence type="predicted"/>
<evidence type="ECO:0000313" key="2">
    <source>
        <dbReference type="EMBL" id="EEW07642.1"/>
    </source>
</evidence>
<accession>D2YC05</accession>
<feature type="signal peptide" evidence="1">
    <location>
        <begin position="1"/>
        <end position="19"/>
    </location>
</feature>
<comment type="caution">
    <text evidence="2">The sequence shown here is derived from an EMBL/GenBank/DDBJ whole genome shotgun (WGS) entry which is preliminary data.</text>
</comment>
<organism evidence="2 3">
    <name type="scientific">Vibrio mimicus VM603</name>
    <dbReference type="NCBI Taxonomy" id="671074"/>
    <lineage>
        <taxon>Bacteria</taxon>
        <taxon>Pseudomonadati</taxon>
        <taxon>Pseudomonadota</taxon>
        <taxon>Gammaproteobacteria</taxon>
        <taxon>Vibrionales</taxon>
        <taxon>Vibrionaceae</taxon>
        <taxon>Vibrio</taxon>
    </lineage>
</organism>
<dbReference type="InterPro" id="IPR016879">
    <property type="entry name" value="UCP028299"/>
</dbReference>
<reference evidence="2 3" key="1">
    <citation type="journal article" date="2009" name="BMC Evol. Biol.">
        <title>Genomic taxonomy of Vibrios.</title>
        <authorList>
            <person name="Thompson C.C."/>
            <person name="Vicente A.C."/>
            <person name="Souza R.C."/>
            <person name="Vasconcelos A.T."/>
            <person name="Vesth T."/>
            <person name="Alves N.Jr."/>
            <person name="Ussery D.W."/>
            <person name="Iida T."/>
            <person name="Thompson F.L."/>
        </authorList>
    </citation>
    <scope>NUCLEOTIDE SEQUENCE [LARGE SCALE GENOMIC DNA]</scope>
    <source>
        <strain evidence="2 3">VM603</strain>
    </source>
</reference>
<dbReference type="Proteomes" id="UP000004827">
    <property type="component" value="Unassembled WGS sequence"/>
</dbReference>
<dbReference type="EMBL" id="ACYU01000039">
    <property type="protein sequence ID" value="EEW07642.1"/>
    <property type="molecule type" value="Genomic_DNA"/>
</dbReference>
<dbReference type="AlphaFoldDB" id="D2YC05"/>
<sequence>MKKIILGLTALTLSAGAFAGIETNHKERSLTAGVYETQDQAYAAGFKKIEQLQTLPENQLANELSVWEGSVLPRKLAIDDIEVVVQSFSKQPGVVQYRSIVNVDYQYQVRENHRD</sequence>
<dbReference type="Pfam" id="PF11777">
    <property type="entry name" value="DUF3316"/>
    <property type="match status" value="1"/>
</dbReference>
<dbReference type="PIRSF" id="PIRSF028299">
    <property type="entry name" value="UCP028299"/>
    <property type="match status" value="1"/>
</dbReference>
<name>D2YC05_VIBMI</name>
<keyword evidence="1" id="KW-0732">Signal</keyword>
<evidence type="ECO:0008006" key="4">
    <source>
        <dbReference type="Google" id="ProtNLM"/>
    </source>
</evidence>
<gene>
    <name evidence="2" type="ORF">VMB_10520</name>
</gene>